<dbReference type="Proteomes" id="UP000028483">
    <property type="component" value="Unassembled WGS sequence"/>
</dbReference>
<dbReference type="EMBL" id="CBSX010000078">
    <property type="protein sequence ID" value="CDH05001.1"/>
    <property type="molecule type" value="Genomic_DNA"/>
</dbReference>
<evidence type="ECO:0000313" key="1">
    <source>
        <dbReference type="EMBL" id="CDH05001.1"/>
    </source>
</evidence>
<dbReference type="AlphaFoldDB" id="A0A077P5B3"/>
<proteinExistence type="predicted"/>
<gene>
    <name evidence="1" type="ORF">XBO1_1690004</name>
</gene>
<dbReference type="RefSeq" id="WP_038255423.1">
    <property type="nucleotide sequence ID" value="NZ_CAWLUU010000149.1"/>
</dbReference>
<dbReference type="InterPro" id="IPR014926">
    <property type="entry name" value="Phage_D3112_Orf24"/>
</dbReference>
<dbReference type="HOGENOM" id="CLU_1601569_0_0_6"/>
<protein>
    <submittedName>
        <fullName evidence="1">Uncharacterized protein</fullName>
    </submittedName>
</protein>
<sequence>MAYPQETRDKLRRMYIFNQLSLEITAAQCGVAFVTARRWKKDAQENGDDWDKMRAAQTMARGGIEEAGRAVLMSLVVQCQTTMELLNTTPDMLPQQRVELLASLADAFNKATSASKKILPETNELATALEIVQKLGAFINERYSQHNAAFLEILEAFAIELERDYG</sequence>
<reference evidence="1" key="1">
    <citation type="submission" date="2013-07" db="EMBL/GenBank/DDBJ databases">
        <title>Sub-species coevolution in mutualistic symbiosis.</title>
        <authorList>
            <person name="Murfin K."/>
            <person name="Klassen J."/>
            <person name="Lee M."/>
            <person name="Forst S."/>
            <person name="Stock P."/>
            <person name="Goodrich-Blair H."/>
        </authorList>
    </citation>
    <scope>NUCLEOTIDE SEQUENCE [LARGE SCALE GENOMIC DNA]</scope>
    <source>
        <strain evidence="1">Oregonense</strain>
    </source>
</reference>
<accession>A0A077P5B3</accession>
<name>A0A077P5B3_XENBV</name>
<organism evidence="1 2">
    <name type="scientific">Xenorhabdus bovienii str. oregonense</name>
    <dbReference type="NCBI Taxonomy" id="1398202"/>
    <lineage>
        <taxon>Bacteria</taxon>
        <taxon>Pseudomonadati</taxon>
        <taxon>Pseudomonadota</taxon>
        <taxon>Gammaproteobacteria</taxon>
        <taxon>Enterobacterales</taxon>
        <taxon>Morganellaceae</taxon>
        <taxon>Xenorhabdus</taxon>
    </lineage>
</organism>
<comment type="caution">
    <text evidence="1">The sequence shown here is derived from an EMBL/GenBank/DDBJ whole genome shotgun (WGS) entry which is preliminary data.</text>
</comment>
<evidence type="ECO:0000313" key="2">
    <source>
        <dbReference type="Proteomes" id="UP000028483"/>
    </source>
</evidence>
<dbReference type="Pfam" id="PF08822">
    <property type="entry name" value="DUF1804"/>
    <property type="match status" value="1"/>
</dbReference>